<accession>A0A4Q0SWW4</accession>
<reference evidence="2" key="2">
    <citation type="submission" date="2019-02" db="EMBL/GenBank/DDBJ databases">
        <title>Granulicella sibirica sp. nov., a psychrotolerant acidobacterium isolated from an organic soil layer in forested tundra, West Siberia.</title>
        <authorList>
            <person name="Oshkin I.Y."/>
            <person name="Kulichevskaya I.S."/>
            <person name="Rijpstra W.I.C."/>
            <person name="Sinninghe Damste J.S."/>
            <person name="Rakitin A.L."/>
            <person name="Ravin N.V."/>
            <person name="Dedysh S.N."/>
        </authorList>
    </citation>
    <scope>NUCLEOTIDE SEQUENCE [LARGE SCALE GENOMIC DNA]</scope>
    <source>
        <strain evidence="2">AF10</strain>
    </source>
</reference>
<keyword evidence="2" id="KW-1185">Reference proteome</keyword>
<organism evidence="1 2">
    <name type="scientific">Granulicella sibirica</name>
    <dbReference type="NCBI Taxonomy" id="2479048"/>
    <lineage>
        <taxon>Bacteria</taxon>
        <taxon>Pseudomonadati</taxon>
        <taxon>Acidobacteriota</taxon>
        <taxon>Terriglobia</taxon>
        <taxon>Terriglobales</taxon>
        <taxon>Acidobacteriaceae</taxon>
        <taxon>Granulicella</taxon>
    </lineage>
</organism>
<gene>
    <name evidence="1" type="ORF">GRAN_4898</name>
</gene>
<name>A0A4Q0SWW4_9BACT</name>
<proteinExistence type="predicted"/>
<sequence>MKTINACLPSDTETTRTLLGRTFDASEIAENPEVAALIELSIQKIASSL</sequence>
<protein>
    <submittedName>
        <fullName evidence="1">Uncharacterized protein</fullName>
    </submittedName>
</protein>
<dbReference type="Proteomes" id="UP000289437">
    <property type="component" value="Unassembled WGS sequence"/>
</dbReference>
<comment type="caution">
    <text evidence="1">The sequence shown here is derived from an EMBL/GenBank/DDBJ whole genome shotgun (WGS) entry which is preliminary data.</text>
</comment>
<dbReference type="AlphaFoldDB" id="A0A4Q0SWW4"/>
<reference evidence="1 2" key="1">
    <citation type="submission" date="2018-11" db="EMBL/GenBank/DDBJ databases">
        <authorList>
            <person name="Mardanov A.V."/>
            <person name="Ravin N.V."/>
            <person name="Dedysh S.N."/>
        </authorList>
    </citation>
    <scope>NUCLEOTIDE SEQUENCE [LARGE SCALE GENOMIC DNA]</scope>
    <source>
        <strain evidence="1 2">AF10</strain>
    </source>
</reference>
<dbReference type="EMBL" id="RDSM01000006">
    <property type="protein sequence ID" value="RXH53929.1"/>
    <property type="molecule type" value="Genomic_DNA"/>
</dbReference>
<evidence type="ECO:0000313" key="1">
    <source>
        <dbReference type="EMBL" id="RXH53929.1"/>
    </source>
</evidence>
<evidence type="ECO:0000313" key="2">
    <source>
        <dbReference type="Proteomes" id="UP000289437"/>
    </source>
</evidence>